<feature type="transmembrane region" description="Helical" evidence="7">
    <location>
        <begin position="219"/>
        <end position="240"/>
    </location>
</feature>
<evidence type="ECO:0000256" key="3">
    <source>
        <dbReference type="ARBA" id="ARBA00022692"/>
    </source>
</evidence>
<keyword evidence="5 7" id="KW-0472">Membrane</keyword>
<feature type="transmembrane region" description="Helical" evidence="7">
    <location>
        <begin position="362"/>
        <end position="380"/>
    </location>
</feature>
<evidence type="ECO:0000256" key="1">
    <source>
        <dbReference type="ARBA" id="ARBA00004141"/>
    </source>
</evidence>
<dbReference type="PANTHER" id="PTHR13906:SF4">
    <property type="entry name" value="LYSOPHOSPHOLIPID ACYLTRANSFERASE 6"/>
    <property type="match status" value="1"/>
</dbReference>
<dbReference type="EMBL" id="KV425882">
    <property type="protein sequence ID" value="KZW04179.1"/>
    <property type="molecule type" value="Genomic_DNA"/>
</dbReference>
<evidence type="ECO:0000256" key="6">
    <source>
        <dbReference type="ARBA" id="ARBA00023315"/>
    </source>
</evidence>
<dbReference type="GO" id="GO:0030258">
    <property type="term" value="P:lipid modification"/>
    <property type="evidence" value="ECO:0007669"/>
    <property type="project" value="TreeGrafter"/>
</dbReference>
<evidence type="ECO:0000256" key="2">
    <source>
        <dbReference type="ARBA" id="ARBA00022679"/>
    </source>
</evidence>
<feature type="transmembrane region" description="Helical" evidence="7">
    <location>
        <begin position="21"/>
        <end position="39"/>
    </location>
</feature>
<reference evidence="8 9" key="1">
    <citation type="journal article" date="2016" name="Mol. Biol. Evol.">
        <title>Comparative Genomics of Early-Diverging Mushroom-Forming Fungi Provides Insights into the Origins of Lignocellulose Decay Capabilities.</title>
        <authorList>
            <person name="Nagy L.G."/>
            <person name="Riley R."/>
            <person name="Tritt A."/>
            <person name="Adam C."/>
            <person name="Daum C."/>
            <person name="Floudas D."/>
            <person name="Sun H."/>
            <person name="Yadav J.S."/>
            <person name="Pangilinan J."/>
            <person name="Larsson K.H."/>
            <person name="Matsuura K."/>
            <person name="Barry K."/>
            <person name="Labutti K."/>
            <person name="Kuo R."/>
            <person name="Ohm R.A."/>
            <person name="Bhattacharya S.S."/>
            <person name="Shirouzu T."/>
            <person name="Yoshinaga Y."/>
            <person name="Martin F.M."/>
            <person name="Grigoriev I.V."/>
            <person name="Hibbett D.S."/>
        </authorList>
    </citation>
    <scope>NUCLEOTIDE SEQUENCE [LARGE SCALE GENOMIC DNA]</scope>
    <source>
        <strain evidence="8 9">HHB12029</strain>
    </source>
</reference>
<keyword evidence="3 7" id="KW-0812">Transmembrane</keyword>
<dbReference type="AlphaFoldDB" id="A0A165QWY1"/>
<proteinExistence type="predicted"/>
<feature type="transmembrane region" description="Helical" evidence="7">
    <location>
        <begin position="463"/>
        <end position="483"/>
    </location>
</feature>
<sequence>MVDPFEQVASITGSNPSQIKLISSFLINYPLGSLFVRIPPKYPALRHAFSVFYSLGLLLGVFGEWFGTAQLLASVLVTFVLARQMRGPNMPWIVFALNMANLSASHIFRLVNQISVDEFEISGAQMVLTMKLTTFAFNVWDGRRPFEELDNWQKTNRIAEFPSLLAFLGYAFYFPGFLIGPSCEYAAYSAAVKGSPLIPEEVKAIHGNRRMPRGRKRAAYRQMLLGLGSLGAFVVMNPLYSAELLLDPWFARQPLWYRFYFMQVSTFTARVKYYAVWKLTEGACILTGLGFSGFSPSGISLWHGASNVEPLNIEMAPNLKVLLDAWNMKTNVWLRECVYKRVTPKGKKPGFRSSMITFATSAFWHGFAGGYYLTFGFAGFNQSLGRLCRTYIRPLVLPPVTATKDGKPVDKKNIPPPPQTFAKRVYDVVGTIFTVMLLNYLAVPFQLLDIGRSLRAWQLVGWYGNWIVFGGLAFFYAGGSTILKSIQRRRIKQLEADAGAKLLSRPVTIDDAMQMPPIDLAAREAEKLVAEKRRA</sequence>
<evidence type="ECO:0000313" key="9">
    <source>
        <dbReference type="Proteomes" id="UP000077266"/>
    </source>
</evidence>
<comment type="subcellular location">
    <subcellularLocation>
        <location evidence="1">Membrane</location>
        <topology evidence="1">Multi-pass membrane protein</topology>
    </subcellularLocation>
</comment>
<dbReference type="InterPro" id="IPR049941">
    <property type="entry name" value="LPLAT_7/PORCN-like"/>
</dbReference>
<dbReference type="GO" id="GO:0003841">
    <property type="term" value="F:1-acylglycerol-3-phosphate O-acyltransferase activity"/>
    <property type="evidence" value="ECO:0007669"/>
    <property type="project" value="TreeGrafter"/>
</dbReference>
<dbReference type="Proteomes" id="UP000077266">
    <property type="component" value="Unassembled WGS sequence"/>
</dbReference>
<dbReference type="GO" id="GO:0016020">
    <property type="term" value="C:membrane"/>
    <property type="evidence" value="ECO:0007669"/>
    <property type="project" value="UniProtKB-SubCell"/>
</dbReference>
<accession>A0A165QWY1</accession>
<dbReference type="OrthoDB" id="286734at2759"/>
<name>A0A165QWY1_EXIGL</name>
<evidence type="ECO:0000313" key="8">
    <source>
        <dbReference type="EMBL" id="KZW04179.1"/>
    </source>
</evidence>
<dbReference type="PANTHER" id="PTHR13906">
    <property type="entry name" value="PORCUPINE"/>
    <property type="match status" value="1"/>
</dbReference>
<feature type="transmembrane region" description="Helical" evidence="7">
    <location>
        <begin position="425"/>
        <end position="443"/>
    </location>
</feature>
<protein>
    <submittedName>
        <fullName evidence="8">MBOAT-domain-containing protein</fullName>
    </submittedName>
</protein>
<gene>
    <name evidence="8" type="ORF">EXIGLDRAFT_716177</name>
</gene>
<organism evidence="8 9">
    <name type="scientific">Exidia glandulosa HHB12029</name>
    <dbReference type="NCBI Taxonomy" id="1314781"/>
    <lineage>
        <taxon>Eukaryota</taxon>
        <taxon>Fungi</taxon>
        <taxon>Dikarya</taxon>
        <taxon>Basidiomycota</taxon>
        <taxon>Agaricomycotina</taxon>
        <taxon>Agaricomycetes</taxon>
        <taxon>Auriculariales</taxon>
        <taxon>Exidiaceae</taxon>
        <taxon>Exidia</taxon>
    </lineage>
</organism>
<keyword evidence="2" id="KW-0808">Transferase</keyword>
<dbReference type="InterPro" id="IPR004299">
    <property type="entry name" value="MBOAT_fam"/>
</dbReference>
<dbReference type="GO" id="GO:0005783">
    <property type="term" value="C:endoplasmic reticulum"/>
    <property type="evidence" value="ECO:0007669"/>
    <property type="project" value="TreeGrafter"/>
</dbReference>
<dbReference type="STRING" id="1314781.A0A165QWY1"/>
<keyword evidence="4 7" id="KW-1133">Transmembrane helix</keyword>
<dbReference type="GO" id="GO:0046474">
    <property type="term" value="P:glycerophospholipid biosynthetic process"/>
    <property type="evidence" value="ECO:0007669"/>
    <property type="project" value="TreeGrafter"/>
</dbReference>
<keyword evidence="6" id="KW-0012">Acyltransferase</keyword>
<feature type="transmembrane region" description="Helical" evidence="7">
    <location>
        <begin position="51"/>
        <end position="82"/>
    </location>
</feature>
<dbReference type="Pfam" id="PF03062">
    <property type="entry name" value="MBOAT"/>
    <property type="match status" value="1"/>
</dbReference>
<dbReference type="InParanoid" id="A0A165QWY1"/>
<evidence type="ECO:0000256" key="7">
    <source>
        <dbReference type="SAM" id="Phobius"/>
    </source>
</evidence>
<evidence type="ECO:0000256" key="4">
    <source>
        <dbReference type="ARBA" id="ARBA00022989"/>
    </source>
</evidence>
<keyword evidence="9" id="KW-1185">Reference proteome</keyword>
<evidence type="ECO:0000256" key="5">
    <source>
        <dbReference type="ARBA" id="ARBA00023136"/>
    </source>
</evidence>
<dbReference type="GO" id="GO:0047184">
    <property type="term" value="F:1-acylglycerophosphocholine O-acyltransferase activity"/>
    <property type="evidence" value="ECO:0007669"/>
    <property type="project" value="TreeGrafter"/>
</dbReference>
<dbReference type="FunCoup" id="A0A165QWY1">
    <property type="interactions" value="196"/>
</dbReference>